<dbReference type="PROSITE" id="PS51393">
    <property type="entry name" value="LIPOXYGENASE_3"/>
    <property type="match status" value="1"/>
</dbReference>
<protein>
    <recommendedName>
        <fullName evidence="5">Lipoxygenase domain-containing protein</fullName>
    </recommendedName>
</protein>
<dbReference type="Gene3D" id="4.10.372.10">
    <property type="entry name" value="Lipoxygenase-1, Domain 3"/>
    <property type="match status" value="1"/>
</dbReference>
<gene>
    <name evidence="6" type="ORF">C5167_003210</name>
</gene>
<dbReference type="AlphaFoldDB" id="A0A4Y7L3I2"/>
<dbReference type="Gramene" id="RZC78978">
    <property type="protein sequence ID" value="RZC78978"/>
    <property type="gene ID" value="C5167_003210"/>
</dbReference>
<evidence type="ECO:0000313" key="7">
    <source>
        <dbReference type="Proteomes" id="UP000316621"/>
    </source>
</evidence>
<evidence type="ECO:0000313" key="6">
    <source>
        <dbReference type="EMBL" id="RZC78978.1"/>
    </source>
</evidence>
<feature type="region of interest" description="Disordered" evidence="4">
    <location>
        <begin position="77"/>
        <end position="98"/>
    </location>
</feature>
<evidence type="ECO:0000256" key="3">
    <source>
        <dbReference type="ARBA" id="ARBA00023002"/>
    </source>
</evidence>
<organism evidence="6 7">
    <name type="scientific">Papaver somniferum</name>
    <name type="common">Opium poppy</name>
    <dbReference type="NCBI Taxonomy" id="3469"/>
    <lineage>
        <taxon>Eukaryota</taxon>
        <taxon>Viridiplantae</taxon>
        <taxon>Streptophyta</taxon>
        <taxon>Embryophyta</taxon>
        <taxon>Tracheophyta</taxon>
        <taxon>Spermatophyta</taxon>
        <taxon>Magnoliopsida</taxon>
        <taxon>Ranunculales</taxon>
        <taxon>Papaveraceae</taxon>
        <taxon>Papaveroideae</taxon>
        <taxon>Papaver</taxon>
    </lineage>
</organism>
<dbReference type="InterPro" id="IPR027433">
    <property type="entry name" value="Lipoxygenase_dom_3"/>
</dbReference>
<evidence type="ECO:0000256" key="2">
    <source>
        <dbReference type="ARBA" id="ARBA00022964"/>
    </source>
</evidence>
<dbReference type="InterPro" id="IPR000907">
    <property type="entry name" value="LipOase"/>
</dbReference>
<evidence type="ECO:0000256" key="1">
    <source>
        <dbReference type="ARBA" id="ARBA00022723"/>
    </source>
</evidence>
<sequence>MSKCWGINSKPSSFGCKDFFFWTKSRKKWAERAADEDVKDEELGLGSSRLNKEEDLLLKYDDYALYNDLGTDRPILGNSTELPYPRRGRTGRKPDKKDPNYETRLVILNLNIYIPRDEKFSRLKFSDFLAYAVKALGHVVRPEIKAIFDKTPNEFDSFDEVMHLYEGYQGQEVNQTGDSHLLTSNWSLSLEFVKELFRSDGENPLKFPFLLHY</sequence>
<proteinExistence type="predicted"/>
<evidence type="ECO:0000256" key="4">
    <source>
        <dbReference type="SAM" id="MobiDB-lite"/>
    </source>
</evidence>
<dbReference type="SUPFAM" id="SSF48484">
    <property type="entry name" value="Lipoxigenase"/>
    <property type="match status" value="1"/>
</dbReference>
<dbReference type="PRINTS" id="PR00468">
    <property type="entry name" value="PLTLPOXGNASE"/>
</dbReference>
<keyword evidence="7" id="KW-1185">Reference proteome</keyword>
<dbReference type="InterPro" id="IPR036226">
    <property type="entry name" value="LipOase_C_sf"/>
</dbReference>
<dbReference type="GO" id="GO:0034440">
    <property type="term" value="P:lipid oxidation"/>
    <property type="evidence" value="ECO:0007669"/>
    <property type="project" value="InterPro"/>
</dbReference>
<keyword evidence="2" id="KW-0223">Dioxygenase</keyword>
<dbReference type="Gene3D" id="4.10.375.10">
    <property type="entry name" value="Lipoxygenase-1, Domain 2"/>
    <property type="match status" value="1"/>
</dbReference>
<keyword evidence="1" id="KW-0479">Metal-binding</keyword>
<dbReference type="Proteomes" id="UP000316621">
    <property type="component" value="Chromosome 9"/>
</dbReference>
<dbReference type="Pfam" id="PF00305">
    <property type="entry name" value="Lipoxygenase"/>
    <property type="match status" value="1"/>
</dbReference>
<dbReference type="PANTHER" id="PTHR11771">
    <property type="entry name" value="LIPOXYGENASE"/>
    <property type="match status" value="1"/>
</dbReference>
<dbReference type="STRING" id="3469.A0A4Y7L3I2"/>
<dbReference type="GO" id="GO:0046872">
    <property type="term" value="F:metal ion binding"/>
    <property type="evidence" value="ECO:0007669"/>
    <property type="project" value="UniProtKB-KW"/>
</dbReference>
<name>A0A4Y7L3I2_PAPSO</name>
<feature type="domain" description="Lipoxygenase" evidence="5">
    <location>
        <begin position="36"/>
        <end position="213"/>
    </location>
</feature>
<reference evidence="6 7" key="1">
    <citation type="journal article" date="2018" name="Science">
        <title>The opium poppy genome and morphinan production.</title>
        <authorList>
            <person name="Guo L."/>
            <person name="Winzer T."/>
            <person name="Yang X."/>
            <person name="Li Y."/>
            <person name="Ning Z."/>
            <person name="He Z."/>
            <person name="Teodor R."/>
            <person name="Lu Y."/>
            <person name="Bowser T.A."/>
            <person name="Graham I.A."/>
            <person name="Ye K."/>
        </authorList>
    </citation>
    <scope>NUCLEOTIDE SEQUENCE [LARGE SCALE GENOMIC DNA]</scope>
    <source>
        <strain evidence="7">cv. HN1</strain>
        <tissue evidence="6">Leaves</tissue>
    </source>
</reference>
<dbReference type="InterPro" id="IPR001246">
    <property type="entry name" value="LipOase_plant"/>
</dbReference>
<dbReference type="InterPro" id="IPR013819">
    <property type="entry name" value="LipOase_C"/>
</dbReference>
<evidence type="ECO:0000259" key="5">
    <source>
        <dbReference type="PROSITE" id="PS51393"/>
    </source>
</evidence>
<keyword evidence="3" id="KW-0560">Oxidoreductase</keyword>
<dbReference type="EMBL" id="CM010723">
    <property type="protein sequence ID" value="RZC78978.1"/>
    <property type="molecule type" value="Genomic_DNA"/>
</dbReference>
<dbReference type="GO" id="GO:0016702">
    <property type="term" value="F:oxidoreductase activity, acting on single donors with incorporation of molecular oxygen, incorporation of two atoms of oxygen"/>
    <property type="evidence" value="ECO:0007669"/>
    <property type="project" value="InterPro"/>
</dbReference>
<accession>A0A4Y7L3I2</accession>